<keyword evidence="4" id="KW-1185">Reference proteome</keyword>
<evidence type="ECO:0000313" key="3">
    <source>
        <dbReference type="EMBL" id="VVC37686.1"/>
    </source>
</evidence>
<name>A0A5E4N7Y1_9HEMI</name>
<feature type="chain" id="PRO_5022687158" evidence="2">
    <location>
        <begin position="21"/>
        <end position="276"/>
    </location>
</feature>
<feature type="region of interest" description="Disordered" evidence="1">
    <location>
        <begin position="179"/>
        <end position="276"/>
    </location>
</feature>
<evidence type="ECO:0000313" key="4">
    <source>
        <dbReference type="Proteomes" id="UP000325440"/>
    </source>
</evidence>
<dbReference type="AlphaFoldDB" id="A0A5E4N7Y1"/>
<dbReference type="OrthoDB" id="6615478at2759"/>
<sequence length="276" mass="32034">MRSFLFKIVCCILIINVTFCRSCFKSACRASCYATEGIDFGYCEDDFCKCSPPTIFVFDGIGRDLNDNQIKRSLSNNNLIQNTISTSNYIHRPKAPKLNELHEKNRIWRKILIKITKEYSFIKEHDLKNLKASLFKNITILKYFYNLLLRKPLVDVLKEMKNKRPASMSNDCEDLLKRLRRPRVVNNNPENLNTKHLSSRKDESDTDDEVPNHKIVLEVSEESVDDDDGNSGEEKDVPKKPEQNHPQVVKDGNEPTGSYSEYEYVDDDDDERVKDK</sequence>
<evidence type="ECO:0000256" key="1">
    <source>
        <dbReference type="SAM" id="MobiDB-lite"/>
    </source>
</evidence>
<keyword evidence="2" id="KW-0732">Signal</keyword>
<dbReference type="Proteomes" id="UP000325440">
    <property type="component" value="Unassembled WGS sequence"/>
</dbReference>
<feature type="signal peptide" evidence="2">
    <location>
        <begin position="1"/>
        <end position="20"/>
    </location>
</feature>
<gene>
    <name evidence="3" type="ORF">CINCED_3A006724</name>
</gene>
<organism evidence="3 4">
    <name type="scientific">Cinara cedri</name>
    <dbReference type="NCBI Taxonomy" id="506608"/>
    <lineage>
        <taxon>Eukaryota</taxon>
        <taxon>Metazoa</taxon>
        <taxon>Ecdysozoa</taxon>
        <taxon>Arthropoda</taxon>
        <taxon>Hexapoda</taxon>
        <taxon>Insecta</taxon>
        <taxon>Pterygota</taxon>
        <taxon>Neoptera</taxon>
        <taxon>Paraneoptera</taxon>
        <taxon>Hemiptera</taxon>
        <taxon>Sternorrhyncha</taxon>
        <taxon>Aphidomorpha</taxon>
        <taxon>Aphidoidea</taxon>
        <taxon>Aphididae</taxon>
        <taxon>Lachninae</taxon>
        <taxon>Cinara</taxon>
    </lineage>
</organism>
<protein>
    <submittedName>
        <fullName evidence="3">Uncharacterized protein</fullName>
    </submittedName>
</protein>
<dbReference type="EMBL" id="CABPRJ010001452">
    <property type="protein sequence ID" value="VVC37686.1"/>
    <property type="molecule type" value="Genomic_DNA"/>
</dbReference>
<feature type="compositionally biased region" description="Acidic residues" evidence="1">
    <location>
        <begin position="219"/>
        <end position="231"/>
    </location>
</feature>
<feature type="compositionally biased region" description="Basic and acidic residues" evidence="1">
    <location>
        <begin position="232"/>
        <end position="243"/>
    </location>
</feature>
<proteinExistence type="predicted"/>
<reference evidence="3 4" key="1">
    <citation type="submission" date="2019-08" db="EMBL/GenBank/DDBJ databases">
        <authorList>
            <person name="Alioto T."/>
            <person name="Alioto T."/>
            <person name="Gomez Garrido J."/>
        </authorList>
    </citation>
    <scope>NUCLEOTIDE SEQUENCE [LARGE SCALE GENOMIC DNA]</scope>
</reference>
<accession>A0A5E4N7Y1</accession>
<evidence type="ECO:0000256" key="2">
    <source>
        <dbReference type="SAM" id="SignalP"/>
    </source>
</evidence>